<keyword evidence="2" id="KW-1185">Reference proteome</keyword>
<dbReference type="AlphaFoldDB" id="A0A3E0EQ59"/>
<protein>
    <submittedName>
        <fullName evidence="1">Uncharacterized protein DUF1320</fullName>
    </submittedName>
</protein>
<name>A0A3E0EQ59_9FLAO</name>
<proteinExistence type="predicted"/>
<organism evidence="1 2">
    <name type="scientific">Flavobacterium aquicola</name>
    <dbReference type="NCBI Taxonomy" id="1682742"/>
    <lineage>
        <taxon>Bacteria</taxon>
        <taxon>Pseudomonadati</taxon>
        <taxon>Bacteroidota</taxon>
        <taxon>Flavobacteriia</taxon>
        <taxon>Flavobacteriales</taxon>
        <taxon>Flavobacteriaceae</taxon>
        <taxon>Flavobacterium</taxon>
    </lineage>
</organism>
<dbReference type="InterPro" id="IPR009752">
    <property type="entry name" value="Phage_Mu_GpJ"/>
</dbReference>
<gene>
    <name evidence="1" type="ORF">C8P67_103255</name>
</gene>
<reference evidence="1 2" key="1">
    <citation type="submission" date="2018-08" db="EMBL/GenBank/DDBJ databases">
        <title>Genomic Encyclopedia of Archaeal and Bacterial Type Strains, Phase II (KMG-II): from individual species to whole genera.</title>
        <authorList>
            <person name="Goeker M."/>
        </authorList>
    </citation>
    <scope>NUCLEOTIDE SEQUENCE [LARGE SCALE GENOMIC DNA]</scope>
    <source>
        <strain evidence="1 2">DSM 100880</strain>
    </source>
</reference>
<dbReference type="OrthoDB" id="881590at2"/>
<comment type="caution">
    <text evidence="1">The sequence shown here is derived from an EMBL/GenBank/DDBJ whole genome shotgun (WGS) entry which is preliminary data.</text>
</comment>
<sequence>MSRFLKDTDYAVLIRTEIKNILLENYSETKLLSAEQMAIAQIKNYLAGRYDVALIFTPLPEPIEDDNSEQLDSRNAYVVMITIDCALYHLYCSIAPNKIPEHRSNRYQDVIEWLKMMAEGKGYADLPLMKDETTGEVKDNFRLSSKNTYNDNKW</sequence>
<dbReference type="RefSeq" id="WP_115811477.1">
    <property type="nucleotide sequence ID" value="NZ_QUNI01000003.1"/>
</dbReference>
<accession>A0A3E0EQ59</accession>
<dbReference type="EMBL" id="QUNI01000003">
    <property type="protein sequence ID" value="REH00279.1"/>
    <property type="molecule type" value="Genomic_DNA"/>
</dbReference>
<dbReference type="Pfam" id="PF07030">
    <property type="entry name" value="Phage_Mu_Gp36"/>
    <property type="match status" value="1"/>
</dbReference>
<dbReference type="Proteomes" id="UP000257136">
    <property type="component" value="Unassembled WGS sequence"/>
</dbReference>
<evidence type="ECO:0000313" key="1">
    <source>
        <dbReference type="EMBL" id="REH00279.1"/>
    </source>
</evidence>
<evidence type="ECO:0000313" key="2">
    <source>
        <dbReference type="Proteomes" id="UP000257136"/>
    </source>
</evidence>